<sequence>MAYCMIDISNSFSIKNWGVLTMMEKQAPPPICSCLKILKSKRALPKPCAKPAKYEKNGGYYCENHAQEKSATKECSGTQENSATQEKSATKECSGTQENSATQHCSGFILPTKERTHAYLQKQPLESLVAIGKSHHLFLEDAPKTKKMAVETLNNFYKERCFNVLVLKKAKHADEIDLICIGKTMKTLLNDVSGIDQTTHVVIENQISPIANRMKTIQGMLAQYFIMKNSDTHIEFVSSIHKLNQFKDISGVVLSTKGDNGDKSNYRDHKRDGVDYTQQLLNANPEFQEQKPLFLESKKKDDLADSFLQGLWYAKHHKKIRYSNELRIITQ</sequence>
<dbReference type="EMBL" id="MN739647">
    <property type="protein sequence ID" value="QHT17953.1"/>
    <property type="molecule type" value="Genomic_DNA"/>
</dbReference>
<dbReference type="InterPro" id="IPR012337">
    <property type="entry name" value="RNaseH-like_sf"/>
</dbReference>
<proteinExistence type="predicted"/>
<dbReference type="Gene3D" id="3.30.420.10">
    <property type="entry name" value="Ribonuclease H-like superfamily/Ribonuclease H"/>
    <property type="match status" value="1"/>
</dbReference>
<reference evidence="2" key="1">
    <citation type="journal article" date="2020" name="Nature">
        <title>Giant virus diversity and host interactions through global metagenomics.</title>
        <authorList>
            <person name="Schulz F."/>
            <person name="Roux S."/>
            <person name="Paez-Espino D."/>
            <person name="Jungbluth S."/>
            <person name="Walsh D.A."/>
            <person name="Denef V.J."/>
            <person name="McMahon K.D."/>
            <person name="Konstantinidis K.T."/>
            <person name="Eloe-Fadrosh E.A."/>
            <person name="Kyrpides N.C."/>
            <person name="Woyke T."/>
        </authorList>
    </citation>
    <scope>NUCLEOTIDE SEQUENCE</scope>
    <source>
        <strain evidence="2">GVMAG-M-3300023174-3</strain>
    </source>
</reference>
<dbReference type="SUPFAM" id="SSF53098">
    <property type="entry name" value="Ribonuclease H-like"/>
    <property type="match status" value="1"/>
</dbReference>
<protein>
    <submittedName>
        <fullName evidence="2">Uncharacterized protein</fullName>
    </submittedName>
</protein>
<name>A0A6C0DN23_9ZZZZ</name>
<dbReference type="GO" id="GO:0003676">
    <property type="term" value="F:nucleic acid binding"/>
    <property type="evidence" value="ECO:0007669"/>
    <property type="project" value="InterPro"/>
</dbReference>
<feature type="region of interest" description="Disordered" evidence="1">
    <location>
        <begin position="73"/>
        <end position="99"/>
    </location>
</feature>
<dbReference type="InterPro" id="IPR036397">
    <property type="entry name" value="RNaseH_sf"/>
</dbReference>
<dbReference type="AlphaFoldDB" id="A0A6C0DN23"/>
<evidence type="ECO:0000313" key="2">
    <source>
        <dbReference type="EMBL" id="QHT17953.1"/>
    </source>
</evidence>
<organism evidence="2">
    <name type="scientific">viral metagenome</name>
    <dbReference type="NCBI Taxonomy" id="1070528"/>
    <lineage>
        <taxon>unclassified sequences</taxon>
        <taxon>metagenomes</taxon>
        <taxon>organismal metagenomes</taxon>
    </lineage>
</organism>
<accession>A0A6C0DN23</accession>
<evidence type="ECO:0000256" key="1">
    <source>
        <dbReference type="SAM" id="MobiDB-lite"/>
    </source>
</evidence>